<accession>A0A8H4TVH9</accession>
<dbReference type="AlphaFoldDB" id="A0A8H4TVH9"/>
<keyword evidence="3" id="KW-1185">Reference proteome</keyword>
<dbReference type="Gene3D" id="2.60.420.10">
    <property type="entry name" value="Maltose phosphorylase, domain 3"/>
    <property type="match status" value="1"/>
</dbReference>
<dbReference type="Pfam" id="PF17390">
    <property type="entry name" value="Bac_rhamnosid_C"/>
    <property type="match status" value="1"/>
</dbReference>
<name>A0A8H4TVH9_9HYPO</name>
<reference evidence="2" key="1">
    <citation type="journal article" date="2020" name="BMC Genomics">
        <title>Correction to: Identification and distribution of gene clusters required for synthesis of sphingolipid metabolism inhibitors in diverse species of the filamentous fungus Fusarium.</title>
        <authorList>
            <person name="Kim H.S."/>
            <person name="Lohmar J.M."/>
            <person name="Busman M."/>
            <person name="Brown D.W."/>
            <person name="Naumann T.A."/>
            <person name="Divon H.H."/>
            <person name="Lysoe E."/>
            <person name="Uhlig S."/>
            <person name="Proctor R.H."/>
        </authorList>
    </citation>
    <scope>NUCLEOTIDE SEQUENCE</scope>
    <source>
        <strain evidence="2">NRRL 20472</strain>
    </source>
</reference>
<dbReference type="EMBL" id="JABEXW010000391">
    <property type="protein sequence ID" value="KAF4964734.1"/>
    <property type="molecule type" value="Genomic_DNA"/>
</dbReference>
<gene>
    <name evidence="2" type="ORF">FSARC_7333</name>
</gene>
<comment type="caution">
    <text evidence="2">The sequence shown here is derived from an EMBL/GenBank/DDBJ whole genome shotgun (WGS) entry which is preliminary data.</text>
</comment>
<dbReference type="GO" id="GO:0005975">
    <property type="term" value="P:carbohydrate metabolic process"/>
    <property type="evidence" value="ECO:0007669"/>
    <property type="project" value="InterPro"/>
</dbReference>
<dbReference type="GO" id="GO:0003824">
    <property type="term" value="F:catalytic activity"/>
    <property type="evidence" value="ECO:0007669"/>
    <property type="project" value="UniProtKB-ARBA"/>
</dbReference>
<sequence length="807" mass="88884">MQSSSTSLSNPELVRPSRVLRTSGKVEIGNEVSYLSLANTKTDTKAEVILDYGRCEGGFPVFSITSASAPKDQRQVAFQVTYSETIDGIDNAQGDGPFFLFSNAMDGYRVCQHHASAADETQTVKSRFIQASQRYQKITLTELDTTLVFAQIGFQAVRPEASIKAKFHCSDEVLNRIWRDGVRTVDLCTVEREETVPAWDVIDQGTRVFGGHWAPCRQGTRWSNKKVVFRTKVERFGASWAVRMITNGLIFCLDVRDRKLTAVEGLSNQSCILPSVTLGSWQLPETLDLSGWLSIETLAVEDGVAVTIQGHEVAQVTGVHIKAMLGDRLVNTGSVAFGGPPGWIALYRDLSVKGLDGQILYENPLSQRDVVRTFADFQVGTNKLPCIIDGAKRDRACFGGDAFVTGRSIAYSTANLDAWKGTIELLLSHQSKNGYLGNLCPLQAPEHADQDEPPHYGFYSLTYALLLVVSIKDYWLNSGDQPLLERSFQRLQHQLDFTRGFLNSEGLVEAPPYLSMTWFPMGGPVFGASAGLNLAYFDALNAMALMSTDEKTRSQYLDQAKCLKESLVRGFWNSERGIMRPSLSLPANGVFQDVNAYAVTLGVSPEHPREIENIFSPGENLPPAFRGLGRWDEFELASPYASGFALEGLFTKYEGMQAKELLLRVWGKMANQDGPNFSGAHWEAMKTDGTPFNHDVSLAHGWSTWPVFLLPRYLAGVYPLQAGWRKIGVEPVLAGLDVVEYSLEIPQGFLKVALYVEEEKHAGMIKLLVPEGSTAAVKPPKGWSLGGNGVIEGDGTEVSLQISKKSE</sequence>
<evidence type="ECO:0000313" key="2">
    <source>
        <dbReference type="EMBL" id="KAF4964734.1"/>
    </source>
</evidence>
<dbReference type="PANTHER" id="PTHR34987:SF4">
    <property type="entry name" value="ALPHA-L-RHAMNOSIDASE C-TERMINAL DOMAIN-CONTAINING PROTEIN"/>
    <property type="match status" value="1"/>
</dbReference>
<feature type="domain" description="Alpha-L-rhamnosidase C-terminal" evidence="1">
    <location>
        <begin position="716"/>
        <end position="781"/>
    </location>
</feature>
<proteinExistence type="predicted"/>
<dbReference type="SUPFAM" id="SSF48208">
    <property type="entry name" value="Six-hairpin glycosidases"/>
    <property type="match status" value="1"/>
</dbReference>
<dbReference type="PANTHER" id="PTHR34987">
    <property type="entry name" value="C, PUTATIVE (AFU_ORTHOLOGUE AFUA_3G02880)-RELATED"/>
    <property type="match status" value="1"/>
</dbReference>
<dbReference type="InterPro" id="IPR035398">
    <property type="entry name" value="Bac_rhamnosid_C"/>
</dbReference>
<dbReference type="Proteomes" id="UP000622797">
    <property type="component" value="Unassembled WGS sequence"/>
</dbReference>
<reference evidence="2" key="2">
    <citation type="submission" date="2020-05" db="EMBL/GenBank/DDBJ databases">
        <authorList>
            <person name="Kim H.-S."/>
            <person name="Proctor R.H."/>
            <person name="Brown D.W."/>
        </authorList>
    </citation>
    <scope>NUCLEOTIDE SEQUENCE</scope>
    <source>
        <strain evidence="2">NRRL 20472</strain>
    </source>
</reference>
<dbReference type="InterPro" id="IPR008928">
    <property type="entry name" value="6-hairpin_glycosidase_sf"/>
</dbReference>
<dbReference type="Gene3D" id="1.50.10.10">
    <property type="match status" value="1"/>
</dbReference>
<dbReference type="OrthoDB" id="10036721at2759"/>
<evidence type="ECO:0000313" key="3">
    <source>
        <dbReference type="Proteomes" id="UP000622797"/>
    </source>
</evidence>
<organism evidence="2 3">
    <name type="scientific">Fusarium sarcochroum</name>
    <dbReference type="NCBI Taxonomy" id="1208366"/>
    <lineage>
        <taxon>Eukaryota</taxon>
        <taxon>Fungi</taxon>
        <taxon>Dikarya</taxon>
        <taxon>Ascomycota</taxon>
        <taxon>Pezizomycotina</taxon>
        <taxon>Sordariomycetes</taxon>
        <taxon>Hypocreomycetidae</taxon>
        <taxon>Hypocreales</taxon>
        <taxon>Nectriaceae</taxon>
        <taxon>Fusarium</taxon>
        <taxon>Fusarium lateritium species complex</taxon>
    </lineage>
</organism>
<protein>
    <recommendedName>
        <fullName evidence="1">Alpha-L-rhamnosidase C-terminal domain-containing protein</fullName>
    </recommendedName>
</protein>
<dbReference type="InterPro" id="IPR012341">
    <property type="entry name" value="6hp_glycosidase-like_sf"/>
</dbReference>
<evidence type="ECO:0000259" key="1">
    <source>
        <dbReference type="Pfam" id="PF17390"/>
    </source>
</evidence>